<feature type="compositionally biased region" description="Basic and acidic residues" evidence="2">
    <location>
        <begin position="1586"/>
        <end position="1597"/>
    </location>
</feature>
<dbReference type="Gene3D" id="3.60.10.10">
    <property type="entry name" value="Endonuclease/exonuclease/phosphatase"/>
    <property type="match status" value="1"/>
</dbReference>
<sequence>MNMNNYLTIQSSLNPLSAISSDTNLSGTARSEASPAGRMNPAPDSATEADKTTERNNNLDPRRSTGALPSQEENDTLEDDFAPYQERQDDTHIDNTSTHTPIGQKRTRANMNIFTFNMNGGGTQAMDEKWNHINQIVRENRMAIGAIQETHLSPEQQEELQTRFPRLRLFNSQEAGVTNSKGVVICLNKSLTRAEEASEIELIPGRALIVSIPWKQFNNRINILGIYGPNKPEEQIAFWEDLSENLDKLDARYKPDIMLGDFNLVENEIDRLSAPDVITKPENRVAVEALQSVREKLDLVDKWRSDNPTTREFSYKQAKTEKPSHSRIDRIYISHELSNTAYNWKSEHCGIPSDHKLVSVRLEIPNMPYIGPGRWQLPLFLLENEEMMNETITLGQKALQNIKTHKQTVQSQTPFFAQKTHQELKDALINRAQQIARKLVPKVRKQILEERKKIKALLNPTEYNAENDETKFQKIAEAEERIKSLQKKIHTETRENINARHNIEAETISKTWIMSSKEKKPRDTILRLRIPNSNPAQYTTKSQEMADTTADYHRDIQNADITHVDADDVTRDQMIDNSLNILKTSLSNEDKSKMSFTITQEEIRGAIKNLPNGKSPGLDGIPTELYAKLNEIYENRTNDKDNTENEDTHHEYPNVPEDGFNVVKYLHYIFEEVQLEGTYEGSKFSEGWLCPIHKKNDIAEISNYRPITVLNTDYKIMTKALTTRLSQVTGSIIHPDQAGFMKGRRIEDHTDLVHTLLHLCEIREENGAIFCLDQEKAYDKIRHDFLWKSLKRFGFPDTFINTVKNLYNHATTTVIINGVLSKSFQVTRGVRQGDPLSCLLFNIAIESLAETLRDSPLKGIRVGDNERIIASLFADDTTVYLSEDDEAALLFNLLHNWCRSSGAKFNVTKTEIIPIGTSKYRENLRNTRKMKGTNTSSIGAEIRIASDNTPVRVLGTWVGYDIDTDAIWNKNIDEINTILNRWERSHPTQEGRRLLVNMYVAGKTQYLTRELYVGKWHEPHAPPIRASVLQKDHLSGGRKVLNIKARNEAIDLMRMKTYLKPTQERPTWTKIVDEIISESVPKSSKFKDKLARYNYLLQTWSPAKREGARMPESILRMIKTAQKYNLQFDPRLLSNEAKLDLPIWYHLGRDSMVRVPTEGRTATECLRKKHHITTVRDMLQLAETTHTENHIENDECECDTCLETENEFDCKTPHTCVKLARRWIDSLLPKWNPRFPNLPSEEEPLVQTLTGDETWVIHPTTGRRKIYPPTVFNQDLMTRTIPEGFRLFAQTTPDEHTPNALAETQATQPQATTNDGDDHEQNTLGQISEQVELYEKTATRRHTPDRASIPASRTWNADKNEHSTPVITTTSRLQLDARTINSGQVDAIVKCTVFFGDEDQRNKTIIIRGPYAHQSLGEAIAINAVVRDTPDQHIIVETKKNSIAEKLNQTYRKKEKQNFAKTSHKGVWQMVLSTLRKHRGLVTFVQGPCTKARDMHATEQPNTEDINIGDMMMYPKKANDIFIEDGLHLVEATQALLYQNILLFNEEKARMSEQNTRPKKKRKPNKQNTNTDTQRDVPQESPPETEINRHARKERQAPKAADIDEYGNSIRNNTQNRLNMAREACQFEKGKRPTDRELWKSLKNKNISRKIKAFMWSLMHKGQRTGDFWENKPGFTDRIKCPNCEEIENMEHILFKCKASGQKHIWNLTKDLFELKGIEWSTPTIGSILSAGVTTTGTKLSPEKKGRDRLRTIILTESRHLIWKLRCEWRIQRKDDPSKKHSKKETINRWVAAINIRLKLDCLYTNKKLYKNKAIGVNLVLETWKGTLQNEHQLPKEWTGREVLVGIRATSSEPHTEVRNRISSQAPDPPWAIPKSYIQGGKGPPLPPLTSQYTRR</sequence>
<dbReference type="InterPro" id="IPR005135">
    <property type="entry name" value="Endo/exonuclease/phosphatase"/>
</dbReference>
<comment type="caution">
    <text evidence="4">The sequence shown here is derived from an EMBL/GenBank/DDBJ whole genome shotgun (WGS) entry which is preliminary data.</text>
</comment>
<dbReference type="Pfam" id="PF00078">
    <property type="entry name" value="RVT_1"/>
    <property type="match status" value="1"/>
</dbReference>
<dbReference type="InterPro" id="IPR000477">
    <property type="entry name" value="RT_dom"/>
</dbReference>
<feature type="coiled-coil region" evidence="1">
    <location>
        <begin position="468"/>
        <end position="502"/>
    </location>
</feature>
<dbReference type="Pfam" id="PF03372">
    <property type="entry name" value="Exo_endo_phos"/>
    <property type="match status" value="1"/>
</dbReference>
<dbReference type="OrthoDB" id="2799478at2759"/>
<evidence type="ECO:0000256" key="2">
    <source>
        <dbReference type="SAM" id="MobiDB-lite"/>
    </source>
</evidence>
<proteinExistence type="predicted"/>
<dbReference type="EMBL" id="NHTK01005506">
    <property type="protein sequence ID" value="PPQ77059.1"/>
    <property type="molecule type" value="Genomic_DNA"/>
</dbReference>
<gene>
    <name evidence="4" type="ORF">CVT24_009763</name>
</gene>
<dbReference type="Proteomes" id="UP000284842">
    <property type="component" value="Unassembled WGS sequence"/>
</dbReference>
<dbReference type="InParanoid" id="A0A409WEW6"/>
<dbReference type="CDD" id="cd09076">
    <property type="entry name" value="L1-EN"/>
    <property type="match status" value="1"/>
</dbReference>
<accession>A0A409WEW6</accession>
<evidence type="ECO:0000256" key="1">
    <source>
        <dbReference type="SAM" id="Coils"/>
    </source>
</evidence>
<organism evidence="4 5">
    <name type="scientific">Panaeolus cyanescens</name>
    <dbReference type="NCBI Taxonomy" id="181874"/>
    <lineage>
        <taxon>Eukaryota</taxon>
        <taxon>Fungi</taxon>
        <taxon>Dikarya</taxon>
        <taxon>Basidiomycota</taxon>
        <taxon>Agaricomycotina</taxon>
        <taxon>Agaricomycetes</taxon>
        <taxon>Agaricomycetidae</taxon>
        <taxon>Agaricales</taxon>
        <taxon>Agaricineae</taxon>
        <taxon>Galeropsidaceae</taxon>
        <taxon>Panaeolus</taxon>
    </lineage>
</organism>
<dbReference type="CDD" id="cd01650">
    <property type="entry name" value="RT_nLTR_like"/>
    <property type="match status" value="1"/>
</dbReference>
<evidence type="ECO:0000313" key="5">
    <source>
        <dbReference type="Proteomes" id="UP000284842"/>
    </source>
</evidence>
<dbReference type="GO" id="GO:0003824">
    <property type="term" value="F:catalytic activity"/>
    <property type="evidence" value="ECO:0007669"/>
    <property type="project" value="InterPro"/>
</dbReference>
<dbReference type="PROSITE" id="PS50878">
    <property type="entry name" value="RT_POL"/>
    <property type="match status" value="1"/>
</dbReference>
<feature type="region of interest" description="Disordered" evidence="2">
    <location>
        <begin position="1550"/>
        <end position="1615"/>
    </location>
</feature>
<evidence type="ECO:0000259" key="3">
    <source>
        <dbReference type="PROSITE" id="PS50878"/>
    </source>
</evidence>
<name>A0A409WEW6_9AGAR</name>
<feature type="domain" description="Reverse transcriptase" evidence="3">
    <location>
        <begin position="673"/>
        <end position="962"/>
    </location>
</feature>
<dbReference type="STRING" id="181874.A0A409WEW6"/>
<dbReference type="InterPro" id="IPR043502">
    <property type="entry name" value="DNA/RNA_pol_sf"/>
</dbReference>
<keyword evidence="5" id="KW-1185">Reference proteome</keyword>
<protein>
    <recommendedName>
        <fullName evidence="3">Reverse transcriptase domain-containing protein</fullName>
    </recommendedName>
</protein>
<feature type="compositionally biased region" description="Polar residues" evidence="2">
    <location>
        <begin position="17"/>
        <end position="31"/>
    </location>
</feature>
<dbReference type="SUPFAM" id="SSF56219">
    <property type="entry name" value="DNase I-like"/>
    <property type="match status" value="1"/>
</dbReference>
<feature type="region of interest" description="Disordered" evidence="2">
    <location>
        <begin position="17"/>
        <end position="108"/>
    </location>
</feature>
<feature type="compositionally biased region" description="Acidic residues" evidence="2">
    <location>
        <begin position="72"/>
        <end position="81"/>
    </location>
</feature>
<reference evidence="4 5" key="1">
    <citation type="journal article" date="2018" name="Evol. Lett.">
        <title>Horizontal gene cluster transfer increased hallucinogenic mushroom diversity.</title>
        <authorList>
            <person name="Reynolds H.T."/>
            <person name="Vijayakumar V."/>
            <person name="Gluck-Thaler E."/>
            <person name="Korotkin H.B."/>
            <person name="Matheny P.B."/>
            <person name="Slot J.C."/>
        </authorList>
    </citation>
    <scope>NUCLEOTIDE SEQUENCE [LARGE SCALE GENOMIC DNA]</scope>
    <source>
        <strain evidence="4 5">2629</strain>
    </source>
</reference>
<dbReference type="InterPro" id="IPR036691">
    <property type="entry name" value="Endo/exonu/phosph_ase_sf"/>
</dbReference>
<keyword evidence="1" id="KW-0175">Coiled coil</keyword>
<feature type="region of interest" description="Disordered" evidence="2">
    <location>
        <begin position="1854"/>
        <end position="1896"/>
    </location>
</feature>
<dbReference type="PANTHER" id="PTHR19446">
    <property type="entry name" value="REVERSE TRANSCRIPTASES"/>
    <property type="match status" value="1"/>
</dbReference>
<evidence type="ECO:0000313" key="4">
    <source>
        <dbReference type="EMBL" id="PPQ77059.1"/>
    </source>
</evidence>
<dbReference type="SUPFAM" id="SSF56672">
    <property type="entry name" value="DNA/RNA polymerases"/>
    <property type="match status" value="1"/>
</dbReference>